<dbReference type="Proteomes" id="UP001240250">
    <property type="component" value="Unassembled WGS sequence"/>
</dbReference>
<reference evidence="4 5" key="1">
    <citation type="submission" date="2023-07" db="EMBL/GenBank/DDBJ databases">
        <title>Sequencing the genomes of 1000 actinobacteria strains.</title>
        <authorList>
            <person name="Klenk H.-P."/>
        </authorList>
    </citation>
    <scope>NUCLEOTIDE SEQUENCE [LARGE SCALE GENOMIC DNA]</scope>
    <source>
        <strain evidence="4 5">DSM 14785</strain>
    </source>
</reference>
<feature type="domain" description="AMIN-like" evidence="3">
    <location>
        <begin position="95"/>
        <end position="219"/>
    </location>
</feature>
<sequence>MTTTTARRLLAAATTLGLGAALAACADDPAPTSTATTTVSATPTPTGTSSPPPTPTGTAPTGAATPGAAEPTDGLDGFAAPGTELTSEGDASLYVVTGVRTGEHEGYDRVVYQLEGGTGTPGYRVRYVERAVEDPSGAVRQVDGDAILQVTLLGTTYPTQDGLQEFSQDLRPDDGDVEHVVRPLTFEGMTDSFVGVDDGPRAFRVLVLADPVRVVVDVEDR</sequence>
<dbReference type="PROSITE" id="PS51257">
    <property type="entry name" value="PROKAR_LIPOPROTEIN"/>
    <property type="match status" value="1"/>
</dbReference>
<dbReference type="InterPro" id="IPR006311">
    <property type="entry name" value="TAT_signal"/>
</dbReference>
<feature type="compositionally biased region" description="Low complexity" evidence="1">
    <location>
        <begin position="56"/>
        <end position="72"/>
    </location>
</feature>
<feature type="compositionally biased region" description="Low complexity" evidence="1">
    <location>
        <begin position="27"/>
        <end position="49"/>
    </location>
</feature>
<evidence type="ECO:0000313" key="4">
    <source>
        <dbReference type="EMBL" id="MDQ0424148.1"/>
    </source>
</evidence>
<keyword evidence="5" id="KW-1185">Reference proteome</keyword>
<accession>A0ABU0GGC9</accession>
<evidence type="ECO:0000259" key="3">
    <source>
        <dbReference type="Pfam" id="PF24837"/>
    </source>
</evidence>
<dbReference type="PROSITE" id="PS51318">
    <property type="entry name" value="TAT"/>
    <property type="match status" value="1"/>
</dbReference>
<name>A0ABU0GGC9_9CELL</name>
<proteinExistence type="predicted"/>
<feature type="signal peptide" evidence="2">
    <location>
        <begin position="1"/>
        <end position="26"/>
    </location>
</feature>
<protein>
    <recommendedName>
        <fullName evidence="3">AMIN-like domain-containing protein</fullName>
    </recommendedName>
</protein>
<comment type="caution">
    <text evidence="4">The sequence shown here is derived from an EMBL/GenBank/DDBJ whole genome shotgun (WGS) entry which is preliminary data.</text>
</comment>
<evidence type="ECO:0000256" key="2">
    <source>
        <dbReference type="SAM" id="SignalP"/>
    </source>
</evidence>
<dbReference type="EMBL" id="JAUSVM010000001">
    <property type="protein sequence ID" value="MDQ0424148.1"/>
    <property type="molecule type" value="Genomic_DNA"/>
</dbReference>
<evidence type="ECO:0000256" key="1">
    <source>
        <dbReference type="SAM" id="MobiDB-lite"/>
    </source>
</evidence>
<feature type="region of interest" description="Disordered" evidence="1">
    <location>
        <begin position="27"/>
        <end position="86"/>
    </location>
</feature>
<organism evidence="4 5">
    <name type="scientific">Cellulomonas iranensis</name>
    <dbReference type="NCBI Taxonomy" id="76862"/>
    <lineage>
        <taxon>Bacteria</taxon>
        <taxon>Bacillati</taxon>
        <taxon>Actinomycetota</taxon>
        <taxon>Actinomycetes</taxon>
        <taxon>Micrococcales</taxon>
        <taxon>Cellulomonadaceae</taxon>
        <taxon>Cellulomonas</taxon>
    </lineage>
</organism>
<dbReference type="Pfam" id="PF24837">
    <property type="entry name" value="AMIN-like"/>
    <property type="match status" value="1"/>
</dbReference>
<gene>
    <name evidence="4" type="ORF">JO380_000529</name>
</gene>
<dbReference type="RefSeq" id="WP_070319263.1">
    <property type="nucleotide sequence ID" value="NZ_JAUSVM010000001.1"/>
</dbReference>
<dbReference type="InterPro" id="IPR056303">
    <property type="entry name" value="AMIN-like"/>
</dbReference>
<keyword evidence="2" id="KW-0732">Signal</keyword>
<evidence type="ECO:0000313" key="5">
    <source>
        <dbReference type="Proteomes" id="UP001240250"/>
    </source>
</evidence>
<feature type="chain" id="PRO_5046391825" description="AMIN-like domain-containing protein" evidence="2">
    <location>
        <begin position="27"/>
        <end position="221"/>
    </location>
</feature>